<accession>A0A0A9NDE7</accession>
<sequence length="73" mass="8596">MHKHRNRHERRARKGYTKSTKQQHIQLPKIKKGTRKHKIVLRGAVNMHLSGLSCAFAQSQPFSSIFYHQINTF</sequence>
<reference evidence="2" key="2">
    <citation type="journal article" date="2015" name="Data Brief">
        <title>Shoot transcriptome of the giant reed, Arundo donax.</title>
        <authorList>
            <person name="Barrero R.A."/>
            <person name="Guerrero F.D."/>
            <person name="Moolhuijzen P."/>
            <person name="Goolsby J.A."/>
            <person name="Tidwell J."/>
            <person name="Bellgard S.E."/>
            <person name="Bellgard M.I."/>
        </authorList>
    </citation>
    <scope>NUCLEOTIDE SEQUENCE</scope>
    <source>
        <tissue evidence="2">Shoot tissue taken approximately 20 cm above the soil surface</tissue>
    </source>
</reference>
<evidence type="ECO:0000313" key="2">
    <source>
        <dbReference type="EMBL" id="JAD35193.1"/>
    </source>
</evidence>
<organism evidence="2">
    <name type="scientific">Arundo donax</name>
    <name type="common">Giant reed</name>
    <name type="synonym">Donax arundinaceus</name>
    <dbReference type="NCBI Taxonomy" id="35708"/>
    <lineage>
        <taxon>Eukaryota</taxon>
        <taxon>Viridiplantae</taxon>
        <taxon>Streptophyta</taxon>
        <taxon>Embryophyta</taxon>
        <taxon>Tracheophyta</taxon>
        <taxon>Spermatophyta</taxon>
        <taxon>Magnoliopsida</taxon>
        <taxon>Liliopsida</taxon>
        <taxon>Poales</taxon>
        <taxon>Poaceae</taxon>
        <taxon>PACMAD clade</taxon>
        <taxon>Arundinoideae</taxon>
        <taxon>Arundineae</taxon>
        <taxon>Arundo</taxon>
    </lineage>
</organism>
<feature type="region of interest" description="Disordered" evidence="1">
    <location>
        <begin position="1"/>
        <end position="34"/>
    </location>
</feature>
<dbReference type="AlphaFoldDB" id="A0A0A9NDE7"/>
<reference evidence="2" key="1">
    <citation type="submission" date="2014-09" db="EMBL/GenBank/DDBJ databases">
        <authorList>
            <person name="Magalhaes I.L.F."/>
            <person name="Oliveira U."/>
            <person name="Santos F.R."/>
            <person name="Vidigal T.H.D.A."/>
            <person name="Brescovit A.D."/>
            <person name="Santos A.J."/>
        </authorList>
    </citation>
    <scope>NUCLEOTIDE SEQUENCE</scope>
    <source>
        <tissue evidence="2">Shoot tissue taken approximately 20 cm above the soil surface</tissue>
    </source>
</reference>
<proteinExistence type="predicted"/>
<name>A0A0A9NDE7_ARUDO</name>
<feature type="compositionally biased region" description="Basic residues" evidence="1">
    <location>
        <begin position="1"/>
        <end position="16"/>
    </location>
</feature>
<dbReference type="EMBL" id="GBRH01262702">
    <property type="protein sequence ID" value="JAD35193.1"/>
    <property type="molecule type" value="Transcribed_RNA"/>
</dbReference>
<evidence type="ECO:0000256" key="1">
    <source>
        <dbReference type="SAM" id="MobiDB-lite"/>
    </source>
</evidence>
<protein>
    <submittedName>
        <fullName evidence="2">Uncharacterized protein</fullName>
    </submittedName>
</protein>